<feature type="transmembrane region" description="Helical" evidence="1">
    <location>
        <begin position="28"/>
        <end position="47"/>
    </location>
</feature>
<protein>
    <submittedName>
        <fullName evidence="2">Uncharacterized protein</fullName>
    </submittedName>
</protein>
<dbReference type="PANTHER" id="PTHR13906:SF4">
    <property type="entry name" value="LYSOPHOSPHOLIPID ACYLTRANSFERASE 6"/>
    <property type="match status" value="1"/>
</dbReference>
<comment type="caution">
    <text evidence="2">The sequence shown here is derived from an EMBL/GenBank/DDBJ whole genome shotgun (WGS) entry which is preliminary data.</text>
</comment>
<gene>
    <name evidence="2" type="ORF">AB6A40_010704</name>
</gene>
<dbReference type="EMBL" id="JBGFUD010014762">
    <property type="protein sequence ID" value="MFH4983995.1"/>
    <property type="molecule type" value="Genomic_DNA"/>
</dbReference>
<evidence type="ECO:0000313" key="3">
    <source>
        <dbReference type="Proteomes" id="UP001608902"/>
    </source>
</evidence>
<proteinExistence type="predicted"/>
<sequence length="142" mass="16670">MPGAHTFYDGSVLLRPLSDQIGVSTDKLNLVACQLISLPLGFAYYSFLPPRHTSRTTRLVFPAIVGLLICYFCYGKYIIYAFIYVELLLRGIKNQLSLSFIFYLVLLHWKAFFVQLEIIWFKLNLKFSYYCFRNFEIPRPRC</sequence>
<reference evidence="2 3" key="1">
    <citation type="submission" date="2024-08" db="EMBL/GenBank/DDBJ databases">
        <title>Gnathostoma spinigerum genome.</title>
        <authorList>
            <person name="Gonzalez-Bertolin B."/>
            <person name="Monzon S."/>
            <person name="Zaballos A."/>
            <person name="Jimenez P."/>
            <person name="Dekumyoy P."/>
            <person name="Varona S."/>
            <person name="Cuesta I."/>
            <person name="Sumanam S."/>
            <person name="Adisakwattana P."/>
            <person name="Gasser R.B."/>
            <person name="Hernandez-Gonzalez A."/>
            <person name="Young N.D."/>
            <person name="Perteguer M.J."/>
        </authorList>
    </citation>
    <scope>NUCLEOTIDE SEQUENCE [LARGE SCALE GENOMIC DNA]</scope>
    <source>
        <strain evidence="2">AL3</strain>
        <tissue evidence="2">Liver</tissue>
    </source>
</reference>
<dbReference type="AlphaFoldDB" id="A0ABD6EWZ3"/>
<dbReference type="InterPro" id="IPR049941">
    <property type="entry name" value="LPLAT_7/PORCN-like"/>
</dbReference>
<keyword evidence="1" id="KW-0472">Membrane</keyword>
<evidence type="ECO:0000256" key="1">
    <source>
        <dbReference type="SAM" id="Phobius"/>
    </source>
</evidence>
<accession>A0ABD6EWZ3</accession>
<dbReference type="Proteomes" id="UP001608902">
    <property type="component" value="Unassembled WGS sequence"/>
</dbReference>
<keyword evidence="1" id="KW-0812">Transmembrane</keyword>
<name>A0ABD6EWZ3_9BILA</name>
<keyword evidence="3" id="KW-1185">Reference proteome</keyword>
<feature type="transmembrane region" description="Helical" evidence="1">
    <location>
        <begin position="59"/>
        <end position="80"/>
    </location>
</feature>
<organism evidence="2 3">
    <name type="scientific">Gnathostoma spinigerum</name>
    <dbReference type="NCBI Taxonomy" id="75299"/>
    <lineage>
        <taxon>Eukaryota</taxon>
        <taxon>Metazoa</taxon>
        <taxon>Ecdysozoa</taxon>
        <taxon>Nematoda</taxon>
        <taxon>Chromadorea</taxon>
        <taxon>Rhabditida</taxon>
        <taxon>Spirurina</taxon>
        <taxon>Gnathostomatomorpha</taxon>
        <taxon>Gnathostomatoidea</taxon>
        <taxon>Gnathostomatidae</taxon>
        <taxon>Gnathostoma</taxon>
    </lineage>
</organism>
<keyword evidence="1" id="KW-1133">Transmembrane helix</keyword>
<evidence type="ECO:0000313" key="2">
    <source>
        <dbReference type="EMBL" id="MFH4983995.1"/>
    </source>
</evidence>
<feature type="transmembrane region" description="Helical" evidence="1">
    <location>
        <begin position="100"/>
        <end position="120"/>
    </location>
</feature>
<dbReference type="PANTHER" id="PTHR13906">
    <property type="entry name" value="PORCUPINE"/>
    <property type="match status" value="1"/>
</dbReference>